<evidence type="ECO:0000256" key="1">
    <source>
        <dbReference type="SAM" id="MobiDB-lite"/>
    </source>
</evidence>
<protein>
    <submittedName>
        <fullName evidence="2">Uncharacterized protein</fullName>
    </submittedName>
</protein>
<feature type="region of interest" description="Disordered" evidence="1">
    <location>
        <begin position="27"/>
        <end position="55"/>
    </location>
</feature>
<proteinExistence type="predicted"/>
<name>A0ABR2P0W2_9ROSI</name>
<feature type="compositionally biased region" description="Basic residues" evidence="1">
    <location>
        <begin position="108"/>
        <end position="121"/>
    </location>
</feature>
<keyword evidence="3" id="KW-1185">Reference proteome</keyword>
<gene>
    <name evidence="2" type="ORF">V6N11_072907</name>
</gene>
<evidence type="ECO:0000313" key="3">
    <source>
        <dbReference type="Proteomes" id="UP001396334"/>
    </source>
</evidence>
<comment type="caution">
    <text evidence="2">The sequence shown here is derived from an EMBL/GenBank/DDBJ whole genome shotgun (WGS) entry which is preliminary data.</text>
</comment>
<reference evidence="2 3" key="1">
    <citation type="journal article" date="2024" name="G3 (Bethesda)">
        <title>Genome assembly of Hibiscus sabdariffa L. provides insights into metabolisms of medicinal natural products.</title>
        <authorList>
            <person name="Kim T."/>
        </authorList>
    </citation>
    <scope>NUCLEOTIDE SEQUENCE [LARGE SCALE GENOMIC DNA]</scope>
    <source>
        <strain evidence="2">TK-2024</strain>
        <tissue evidence="2">Old leaves</tissue>
    </source>
</reference>
<dbReference type="EMBL" id="JBBPBN010000087">
    <property type="protein sequence ID" value="KAK8981918.1"/>
    <property type="molecule type" value="Genomic_DNA"/>
</dbReference>
<organism evidence="2 3">
    <name type="scientific">Hibiscus sabdariffa</name>
    <name type="common">roselle</name>
    <dbReference type="NCBI Taxonomy" id="183260"/>
    <lineage>
        <taxon>Eukaryota</taxon>
        <taxon>Viridiplantae</taxon>
        <taxon>Streptophyta</taxon>
        <taxon>Embryophyta</taxon>
        <taxon>Tracheophyta</taxon>
        <taxon>Spermatophyta</taxon>
        <taxon>Magnoliopsida</taxon>
        <taxon>eudicotyledons</taxon>
        <taxon>Gunneridae</taxon>
        <taxon>Pentapetalae</taxon>
        <taxon>rosids</taxon>
        <taxon>malvids</taxon>
        <taxon>Malvales</taxon>
        <taxon>Malvaceae</taxon>
        <taxon>Malvoideae</taxon>
        <taxon>Hibiscus</taxon>
    </lineage>
</organism>
<feature type="compositionally biased region" description="Low complexity" evidence="1">
    <location>
        <begin position="29"/>
        <end position="41"/>
    </location>
</feature>
<evidence type="ECO:0000313" key="2">
    <source>
        <dbReference type="EMBL" id="KAK8981918.1"/>
    </source>
</evidence>
<dbReference type="Proteomes" id="UP001396334">
    <property type="component" value="Unassembled WGS sequence"/>
</dbReference>
<sequence length="332" mass="37538">MEETKVFRTSLINFLCFQFPSAAAFFSNPPTTEQPAPATAQPTPPADPSEGAGNTEQLNLSAEDIFDWHTPMEHQSQLKQADIPGSSKAEDATAPVEPPAAQENTPRCRGKTPAKRQRRYHAITTDNDDESSAGLPAANPEQMQRRSIWIISYGKKRKELHFKEYMIQGFCQNQSIPLEVPGNRLPKTGSRRTLLPARGFPARSDQPRQISFILDSQYFLHSSSGEKFVERKIYLFDIGRVKLKKRMNAVHVRDQKHELTLPRNSFSAEGYHVQARQIVTGLRDKPVTQQDALPKSEYQPRYLPGQDPLSMFETSPLSSCLSSLSKHLHRRR</sequence>
<accession>A0ABR2P0W2</accession>
<feature type="region of interest" description="Disordered" evidence="1">
    <location>
        <begin position="74"/>
        <end position="140"/>
    </location>
</feature>